<accession>A0AAV2Z0T6</accession>
<dbReference type="GO" id="GO:0032299">
    <property type="term" value="C:ribonuclease H2 complex"/>
    <property type="evidence" value="ECO:0007669"/>
    <property type="project" value="InterPro"/>
</dbReference>
<evidence type="ECO:0000313" key="4">
    <source>
        <dbReference type="Proteomes" id="UP001146120"/>
    </source>
</evidence>
<dbReference type="PANTHER" id="PTHR13383:SF11">
    <property type="entry name" value="RIBONUCLEASE H2 SUBUNIT B"/>
    <property type="match status" value="1"/>
</dbReference>
<evidence type="ECO:0000259" key="2">
    <source>
        <dbReference type="Pfam" id="PF09468"/>
    </source>
</evidence>
<proteinExistence type="predicted"/>
<comment type="caution">
    <text evidence="3">The sequence shown here is derived from an EMBL/GenBank/DDBJ whole genome shotgun (WGS) entry which is preliminary data.</text>
</comment>
<dbReference type="Pfam" id="PF09468">
    <property type="entry name" value="RNase_H2-Ydr279"/>
    <property type="match status" value="1"/>
</dbReference>
<feature type="domain" description="Ribonuclease H2 subunit B wHTH" evidence="2">
    <location>
        <begin position="88"/>
        <end position="232"/>
    </location>
</feature>
<protein>
    <recommendedName>
        <fullName evidence="2">Ribonuclease H2 subunit B wHTH domain-containing protein</fullName>
    </recommendedName>
</protein>
<keyword evidence="4" id="KW-1185">Reference proteome</keyword>
<dbReference type="GO" id="GO:0005654">
    <property type="term" value="C:nucleoplasm"/>
    <property type="evidence" value="ECO:0007669"/>
    <property type="project" value="TreeGrafter"/>
</dbReference>
<name>A0AAV2Z0T6_9STRA</name>
<gene>
    <name evidence="3" type="ORF">N0F65_008081</name>
</gene>
<sequence length="325" mass="36710">MGVLLVPRDEDVSKKLQRFQSDATDKPMYTFSKWSEGDDRLRIVAIDASGRLLEMQRVGEQGTRSWFVDTHVQKDGTFVVMTRMDALFVLLSTCWSHRERYQSLYDMLSKATQLWWLRAEACNAQSIARICDIQPGTEDEAVDNLYIKANEDKIMAWLSAKVSKLTTVLAKHASAAKAAQGDGFNTAFTLPDEVATKSSESAVRPEDDPVYIREAVGLLSEYLAPHWVEKLRTKYKCDERCFLAHRYSPRTHNMRIQMIVPVPTSASQSDQLDTFRRFDVRGQQDQSKRSAAAAASASTAPKKKSKLANVDTKGMKTMMSFFGKK</sequence>
<evidence type="ECO:0000256" key="1">
    <source>
        <dbReference type="SAM" id="MobiDB-lite"/>
    </source>
</evidence>
<evidence type="ECO:0000313" key="3">
    <source>
        <dbReference type="EMBL" id="DAZ99214.1"/>
    </source>
</evidence>
<organism evidence="3 4">
    <name type="scientific">Lagenidium giganteum</name>
    <dbReference type="NCBI Taxonomy" id="4803"/>
    <lineage>
        <taxon>Eukaryota</taxon>
        <taxon>Sar</taxon>
        <taxon>Stramenopiles</taxon>
        <taxon>Oomycota</taxon>
        <taxon>Peronosporomycetes</taxon>
        <taxon>Pythiales</taxon>
        <taxon>Pythiaceae</taxon>
    </lineage>
</organism>
<feature type="region of interest" description="Disordered" evidence="1">
    <location>
        <begin position="281"/>
        <end position="311"/>
    </location>
</feature>
<dbReference type="InterPro" id="IPR019024">
    <property type="entry name" value="RNase_H2_suB_wHTH"/>
</dbReference>
<dbReference type="Gene3D" id="1.10.20.120">
    <property type="match status" value="1"/>
</dbReference>
<dbReference type="AlphaFoldDB" id="A0AAV2Z0T6"/>
<dbReference type="PANTHER" id="PTHR13383">
    <property type="entry name" value="RIBONUCLEASE H2 SUBUNIT B"/>
    <property type="match status" value="1"/>
</dbReference>
<dbReference type="EMBL" id="DAKRPA010000087">
    <property type="protein sequence ID" value="DAZ99214.1"/>
    <property type="molecule type" value="Genomic_DNA"/>
</dbReference>
<dbReference type="InterPro" id="IPR040456">
    <property type="entry name" value="RNase_H2_suB"/>
</dbReference>
<dbReference type="Gene3D" id="2.20.25.530">
    <property type="match status" value="1"/>
</dbReference>
<reference evidence="3" key="1">
    <citation type="submission" date="2022-11" db="EMBL/GenBank/DDBJ databases">
        <authorList>
            <person name="Morgan W.R."/>
            <person name="Tartar A."/>
        </authorList>
    </citation>
    <scope>NUCLEOTIDE SEQUENCE</scope>
    <source>
        <strain evidence="3">ARSEF 373</strain>
    </source>
</reference>
<reference evidence="3" key="2">
    <citation type="journal article" date="2023" name="Microbiol Resour">
        <title>Decontamination and Annotation of the Draft Genome Sequence of the Oomycete Lagenidium giganteum ARSEF 373.</title>
        <authorList>
            <person name="Morgan W.R."/>
            <person name="Tartar A."/>
        </authorList>
    </citation>
    <scope>NUCLEOTIDE SEQUENCE</scope>
    <source>
        <strain evidence="3">ARSEF 373</strain>
    </source>
</reference>
<feature type="compositionally biased region" description="Low complexity" evidence="1">
    <location>
        <begin position="289"/>
        <end position="300"/>
    </location>
</feature>
<dbReference type="Proteomes" id="UP001146120">
    <property type="component" value="Unassembled WGS sequence"/>
</dbReference>
<dbReference type="GO" id="GO:0006401">
    <property type="term" value="P:RNA catabolic process"/>
    <property type="evidence" value="ECO:0007669"/>
    <property type="project" value="TreeGrafter"/>
</dbReference>